<evidence type="ECO:0000313" key="2">
    <source>
        <dbReference type="Proteomes" id="UP000770330"/>
    </source>
</evidence>
<gene>
    <name evidence="1" type="ORF">HXO61_08425</name>
</gene>
<accession>A0A930L0Y0</accession>
<name>A0A930L0Y0_9MICC</name>
<reference evidence="1" key="1">
    <citation type="submission" date="2020-04" db="EMBL/GenBank/DDBJ databases">
        <title>Deep metagenomics examines the oral microbiome during advanced dental caries in children, revealing novel taxa and co-occurrences with host molecules.</title>
        <authorList>
            <person name="Baker J.L."/>
            <person name="Morton J.T."/>
            <person name="Dinis M."/>
            <person name="Alvarez R."/>
            <person name="Tran N.C."/>
            <person name="Knight R."/>
            <person name="Edlund A."/>
        </authorList>
    </citation>
    <scope>NUCLEOTIDE SEQUENCE</scope>
    <source>
        <strain evidence="1">JCVI_39_bin.18</strain>
    </source>
</reference>
<protein>
    <submittedName>
        <fullName evidence="1">Uncharacterized protein</fullName>
    </submittedName>
</protein>
<evidence type="ECO:0000313" key="1">
    <source>
        <dbReference type="EMBL" id="MBF1657934.1"/>
    </source>
</evidence>
<dbReference type="EMBL" id="JABZXO010000026">
    <property type="protein sequence ID" value="MBF1657934.1"/>
    <property type="molecule type" value="Genomic_DNA"/>
</dbReference>
<comment type="caution">
    <text evidence="1">The sequence shown here is derived from an EMBL/GenBank/DDBJ whole genome shotgun (WGS) entry which is preliminary data.</text>
</comment>
<sequence length="184" mass="20047">MGSRWVVDALPAAHRSNAGRPISFDAFNALARYCDGQSSVLSAEERRRAKERASAIQVQGPASVERYRARRGLKVHHLQAPPAEIPAILEDSALSLTGISSDISQVYGSMVDAYVSSQDLENIIFLYNLLPASVDSANIILRECDEPPHILPLHVAVDLLDLGDPRSSAEAERILQDSVFKKAS</sequence>
<proteinExistence type="predicted"/>
<dbReference type="AlphaFoldDB" id="A0A930L0Y0"/>
<dbReference type="Proteomes" id="UP000770330">
    <property type="component" value="Unassembled WGS sequence"/>
</dbReference>
<organism evidence="1 2">
    <name type="scientific">Rothia mucilaginosa</name>
    <dbReference type="NCBI Taxonomy" id="43675"/>
    <lineage>
        <taxon>Bacteria</taxon>
        <taxon>Bacillati</taxon>
        <taxon>Actinomycetota</taxon>
        <taxon>Actinomycetes</taxon>
        <taxon>Micrococcales</taxon>
        <taxon>Micrococcaceae</taxon>
        <taxon>Rothia</taxon>
    </lineage>
</organism>